<dbReference type="Gene3D" id="1.10.150.20">
    <property type="entry name" value="5' to 3' exonuclease, C-terminal subdomain"/>
    <property type="match status" value="2"/>
</dbReference>
<feature type="domain" description="DNA-directed DNA polymerase family A palm" evidence="19">
    <location>
        <begin position="662"/>
        <end position="860"/>
    </location>
</feature>
<evidence type="ECO:0000256" key="15">
    <source>
        <dbReference type="NCBIfam" id="TIGR00593"/>
    </source>
</evidence>
<feature type="domain" description="5'-3' exonuclease" evidence="18">
    <location>
        <begin position="5"/>
        <end position="265"/>
    </location>
</feature>
<dbReference type="InterPro" id="IPR018320">
    <property type="entry name" value="DNA_polymerase_1"/>
</dbReference>
<dbReference type="EMBL" id="MEUG01000001">
    <property type="protein sequence ID" value="OGC28177.1"/>
    <property type="molecule type" value="Genomic_DNA"/>
</dbReference>
<dbReference type="InterPro" id="IPR002421">
    <property type="entry name" value="5-3_exonuclease"/>
</dbReference>
<evidence type="ECO:0000256" key="10">
    <source>
        <dbReference type="ARBA" id="ARBA00022839"/>
    </source>
</evidence>
<evidence type="ECO:0000256" key="5">
    <source>
        <dbReference type="ARBA" id="ARBA00022695"/>
    </source>
</evidence>
<dbReference type="GO" id="GO:0006261">
    <property type="term" value="P:DNA-templated DNA replication"/>
    <property type="evidence" value="ECO:0007669"/>
    <property type="project" value="UniProtKB-UniRule"/>
</dbReference>
<dbReference type="InterPro" id="IPR043502">
    <property type="entry name" value="DNA/RNA_pol_sf"/>
</dbReference>
<evidence type="ECO:0000256" key="14">
    <source>
        <dbReference type="ARBA" id="ARBA00049244"/>
    </source>
</evidence>
<dbReference type="Pfam" id="PF00476">
    <property type="entry name" value="DNA_pol_A"/>
    <property type="match status" value="1"/>
</dbReference>
<dbReference type="InterPro" id="IPR036279">
    <property type="entry name" value="5-3_exonuclease_C_sf"/>
</dbReference>
<evidence type="ECO:0000256" key="3">
    <source>
        <dbReference type="ARBA" id="ARBA00020311"/>
    </source>
</evidence>
<dbReference type="FunFam" id="3.40.50.1010:FF:000001">
    <property type="entry name" value="DNA polymerase I"/>
    <property type="match status" value="1"/>
</dbReference>
<keyword evidence="7" id="KW-0540">Nuclease</keyword>
<evidence type="ECO:0000256" key="4">
    <source>
        <dbReference type="ARBA" id="ARBA00022679"/>
    </source>
</evidence>
<dbReference type="PANTHER" id="PTHR10133">
    <property type="entry name" value="DNA POLYMERASE I"/>
    <property type="match status" value="1"/>
</dbReference>
<sequence>MTGDKKMVLIDGNSLAYRAFYALPDTMRTTTGITTNAIYGFTTMLIKVLDGQPDFVAIAFDRPEPTFRHTEYKEYKATRQKAPPTLHEQMPYVKEVASAFNIPIYELAGYEGDDIIGTLAVEAGKEGYDVTILTGDLDPLQLVNDKIKVLATRKGITDTMLYGPKEVEERYEGLKPEQLIDYKALKGDTSDNIPGVPKVGEKTAIELLKEYGTLEGVYDNLDKIKKPALKENLKNNRHLADLSRRLGTIVTNAPIQIDFEHSRRAPIDWEKILPVLKKFEFGSLYKKYSQGLINYQPEKVIERKREEIAKLNFTCVKDEAALDQMIKVLSQAEVFAFDVETTSLNTFEAELVGISFSCESKSAYYVPLQHKNQTQLPLQPTLEKLKPLFLSKKLKIGHNLKYDIEVMNNHGVEVADPLFDTMVAAYLLDPISGKLGLKVLAKQFLGREMIELTELIGKEAGSFNEVPIDLATDYAASDAEATFGLYEIFQLALKGQKLDRLFNEVEMPLLSVLIKMEETGVKIDVNLLARQSSEIDRELKELERHIHAIAGEVFNINSTKQLGQILFTKLMLPVIKKGKTGPSTDFEVLEELAARKFEIAEKLIDYRQLTKLKNTYIDVLPTLVNARTGRIHSSFNQTITATGRLSSSDPNLQNIPARGDWGKRLRSVFVPEKDDQLIIAADYSQIELRVLAHLSSDPVLLEAFNQETDIHRRTADELGISRADAKTVNFGIIYGISDFGLAKQLKIKRTEAAGIIERYFARHQGVKAFIDRTIKEAKENGYVTTMLGRKRPVPDINSPNAGLRAATERMAINTPVQGSAADMIKLAMIKINQQLTTNNLKARMIMQVHDELVFECAGDEADTVKKIVTQEMENAVKLSVPVKVDIGAGKNWGEAKG</sequence>
<dbReference type="InterPro" id="IPR036397">
    <property type="entry name" value="RNaseH_sf"/>
</dbReference>
<dbReference type="EC" id="2.7.7.7" evidence="2 15"/>
<dbReference type="NCBIfam" id="NF004397">
    <property type="entry name" value="PRK05755.1"/>
    <property type="match status" value="1"/>
</dbReference>
<keyword evidence="6 16" id="KW-0235">DNA replication</keyword>
<dbReference type="CDD" id="cd06139">
    <property type="entry name" value="DNA_polA_I_Ecoli_like_exo"/>
    <property type="match status" value="1"/>
</dbReference>
<evidence type="ECO:0000256" key="7">
    <source>
        <dbReference type="ARBA" id="ARBA00022722"/>
    </source>
</evidence>
<comment type="caution">
    <text evidence="20">The sequence shown here is derived from an EMBL/GenBank/DDBJ whole genome shotgun (WGS) entry which is preliminary data.</text>
</comment>
<feature type="domain" description="3'-5' exonuclease" evidence="17">
    <location>
        <begin position="313"/>
        <end position="494"/>
    </location>
</feature>
<evidence type="ECO:0000256" key="13">
    <source>
        <dbReference type="ARBA" id="ARBA00023204"/>
    </source>
</evidence>
<protein>
    <recommendedName>
        <fullName evidence="3 15">DNA polymerase I</fullName>
        <ecNumber evidence="2 15">2.7.7.7</ecNumber>
    </recommendedName>
</protein>
<keyword evidence="8 16" id="KW-0227">DNA damage</keyword>
<evidence type="ECO:0000256" key="12">
    <source>
        <dbReference type="ARBA" id="ARBA00023125"/>
    </source>
</evidence>
<keyword evidence="12 16" id="KW-0238">DNA-binding</keyword>
<evidence type="ECO:0000256" key="1">
    <source>
        <dbReference type="ARBA" id="ARBA00007705"/>
    </source>
</evidence>
<comment type="catalytic activity">
    <reaction evidence="14 16">
        <text>DNA(n) + a 2'-deoxyribonucleoside 5'-triphosphate = DNA(n+1) + diphosphate</text>
        <dbReference type="Rhea" id="RHEA:22508"/>
        <dbReference type="Rhea" id="RHEA-COMP:17339"/>
        <dbReference type="Rhea" id="RHEA-COMP:17340"/>
        <dbReference type="ChEBI" id="CHEBI:33019"/>
        <dbReference type="ChEBI" id="CHEBI:61560"/>
        <dbReference type="ChEBI" id="CHEBI:173112"/>
        <dbReference type="EC" id="2.7.7.7"/>
    </reaction>
</comment>
<evidence type="ECO:0000259" key="17">
    <source>
        <dbReference type="SMART" id="SM00474"/>
    </source>
</evidence>
<dbReference type="SMART" id="SM00482">
    <property type="entry name" value="POLAc"/>
    <property type="match status" value="1"/>
</dbReference>
<dbReference type="PROSITE" id="PS00447">
    <property type="entry name" value="DNA_POLYMERASE_A"/>
    <property type="match status" value="1"/>
</dbReference>
<dbReference type="SUPFAM" id="SSF88723">
    <property type="entry name" value="PIN domain-like"/>
    <property type="match status" value="1"/>
</dbReference>
<keyword evidence="13 16" id="KW-0234">DNA repair</keyword>
<evidence type="ECO:0000256" key="6">
    <source>
        <dbReference type="ARBA" id="ARBA00022705"/>
    </source>
</evidence>
<dbReference type="NCBIfam" id="TIGR00593">
    <property type="entry name" value="pola"/>
    <property type="match status" value="1"/>
</dbReference>
<dbReference type="CDD" id="cd09898">
    <property type="entry name" value="H3TH_53EXO"/>
    <property type="match status" value="1"/>
</dbReference>
<dbReference type="SUPFAM" id="SSF53098">
    <property type="entry name" value="Ribonuclease H-like"/>
    <property type="match status" value="1"/>
</dbReference>
<dbReference type="Proteomes" id="UP000178602">
    <property type="component" value="Unassembled WGS sequence"/>
</dbReference>
<dbReference type="InterPro" id="IPR020046">
    <property type="entry name" value="5-3_exonucl_a-hlix_arch_N"/>
</dbReference>
<dbReference type="PANTHER" id="PTHR10133:SF27">
    <property type="entry name" value="DNA POLYMERASE NU"/>
    <property type="match status" value="1"/>
</dbReference>
<dbReference type="Gene3D" id="1.20.1060.10">
    <property type="entry name" value="Taq DNA Polymerase, Chain T, domain 4"/>
    <property type="match status" value="1"/>
</dbReference>
<evidence type="ECO:0000259" key="18">
    <source>
        <dbReference type="SMART" id="SM00475"/>
    </source>
</evidence>
<dbReference type="FunFam" id="1.10.150.20:FF:000002">
    <property type="entry name" value="DNA polymerase I"/>
    <property type="match status" value="1"/>
</dbReference>
<dbReference type="InterPro" id="IPR012337">
    <property type="entry name" value="RNaseH-like_sf"/>
</dbReference>
<dbReference type="CDD" id="cd08637">
    <property type="entry name" value="DNA_pol_A_pol_I_C"/>
    <property type="match status" value="1"/>
</dbReference>
<keyword evidence="4 16" id="KW-0808">Transferase</keyword>
<dbReference type="InterPro" id="IPR008918">
    <property type="entry name" value="HhH2"/>
</dbReference>
<dbReference type="GO" id="GO:0003887">
    <property type="term" value="F:DNA-directed DNA polymerase activity"/>
    <property type="evidence" value="ECO:0007669"/>
    <property type="project" value="UniProtKB-UniRule"/>
</dbReference>
<dbReference type="GO" id="GO:0008409">
    <property type="term" value="F:5'-3' exonuclease activity"/>
    <property type="evidence" value="ECO:0007669"/>
    <property type="project" value="UniProtKB-UniRule"/>
</dbReference>
<keyword evidence="11 16" id="KW-0239">DNA-directed DNA polymerase</keyword>
<dbReference type="FunFam" id="1.20.1060.10:FF:000001">
    <property type="entry name" value="DNA polymerase I"/>
    <property type="match status" value="1"/>
</dbReference>
<gene>
    <name evidence="16" type="primary">polA</name>
    <name evidence="20" type="ORF">A3K49_04235</name>
</gene>
<dbReference type="AlphaFoldDB" id="A0A1F4T6H3"/>
<dbReference type="InterPro" id="IPR002298">
    <property type="entry name" value="DNA_polymerase_A"/>
</dbReference>
<dbReference type="SUPFAM" id="SSF47807">
    <property type="entry name" value="5' to 3' exonuclease, C-terminal subdomain"/>
    <property type="match status" value="1"/>
</dbReference>
<dbReference type="PRINTS" id="PR00868">
    <property type="entry name" value="DNAPOLI"/>
</dbReference>
<evidence type="ECO:0000313" key="20">
    <source>
        <dbReference type="EMBL" id="OGC28177.1"/>
    </source>
</evidence>
<dbReference type="InterPro" id="IPR002562">
    <property type="entry name" value="3'-5'_exonuclease_dom"/>
</dbReference>
<dbReference type="InterPro" id="IPR020045">
    <property type="entry name" value="DNA_polI_H3TH"/>
</dbReference>
<evidence type="ECO:0000256" key="16">
    <source>
        <dbReference type="RuleBase" id="RU004460"/>
    </source>
</evidence>
<evidence type="ECO:0000256" key="2">
    <source>
        <dbReference type="ARBA" id="ARBA00012417"/>
    </source>
</evidence>
<name>A0A1F4T6H3_UNCSA</name>
<accession>A0A1F4T6H3</accession>
<evidence type="ECO:0000259" key="19">
    <source>
        <dbReference type="SMART" id="SM00482"/>
    </source>
</evidence>
<keyword evidence="9 16" id="KW-0378">Hydrolase</keyword>
<dbReference type="SMART" id="SM00475">
    <property type="entry name" value="53EXOc"/>
    <property type="match status" value="1"/>
</dbReference>
<dbReference type="InterPro" id="IPR001098">
    <property type="entry name" value="DNA-dir_DNA_pol_A_palm_dom"/>
</dbReference>
<dbReference type="SUPFAM" id="SSF56672">
    <property type="entry name" value="DNA/RNA polymerases"/>
    <property type="match status" value="1"/>
</dbReference>
<dbReference type="GO" id="GO:0003677">
    <property type="term" value="F:DNA binding"/>
    <property type="evidence" value="ECO:0007669"/>
    <property type="project" value="UniProtKB-UniRule"/>
</dbReference>
<dbReference type="InterPro" id="IPR029060">
    <property type="entry name" value="PIN-like_dom_sf"/>
</dbReference>
<dbReference type="InterPro" id="IPR019760">
    <property type="entry name" value="DNA-dir_DNA_pol_A_CS"/>
</dbReference>
<evidence type="ECO:0000313" key="21">
    <source>
        <dbReference type="Proteomes" id="UP000178602"/>
    </source>
</evidence>
<keyword evidence="10 16" id="KW-0269">Exonuclease</keyword>
<dbReference type="Gene3D" id="3.30.70.370">
    <property type="match status" value="1"/>
</dbReference>
<dbReference type="GO" id="GO:0006302">
    <property type="term" value="P:double-strand break repair"/>
    <property type="evidence" value="ECO:0007669"/>
    <property type="project" value="TreeGrafter"/>
</dbReference>
<dbReference type="Pfam" id="PF02739">
    <property type="entry name" value="5_3_exonuc_N"/>
    <property type="match status" value="1"/>
</dbReference>
<comment type="function">
    <text evidence="16">In addition to polymerase activity, this DNA polymerase exhibits 3'-5' and 5'-3' exonuclease activity.</text>
</comment>
<comment type="similarity">
    <text evidence="1 16">Belongs to the DNA polymerase type-A family.</text>
</comment>
<evidence type="ECO:0000256" key="8">
    <source>
        <dbReference type="ARBA" id="ARBA00022763"/>
    </source>
</evidence>
<dbReference type="CDD" id="cd09859">
    <property type="entry name" value="PIN_53EXO"/>
    <property type="match status" value="1"/>
</dbReference>
<evidence type="ECO:0000256" key="9">
    <source>
        <dbReference type="ARBA" id="ARBA00022801"/>
    </source>
</evidence>
<dbReference type="Pfam" id="PF01367">
    <property type="entry name" value="5_3_exonuc"/>
    <property type="match status" value="1"/>
</dbReference>
<dbReference type="SMART" id="SM00474">
    <property type="entry name" value="35EXOc"/>
    <property type="match status" value="1"/>
</dbReference>
<dbReference type="Pfam" id="PF01612">
    <property type="entry name" value="DNA_pol_A_exo1"/>
    <property type="match status" value="1"/>
</dbReference>
<dbReference type="GO" id="GO:0008408">
    <property type="term" value="F:3'-5' exonuclease activity"/>
    <property type="evidence" value="ECO:0007669"/>
    <property type="project" value="UniProtKB-UniRule"/>
</dbReference>
<keyword evidence="5 16" id="KW-0548">Nucleotidyltransferase</keyword>
<evidence type="ECO:0000256" key="11">
    <source>
        <dbReference type="ARBA" id="ARBA00022932"/>
    </source>
</evidence>
<dbReference type="Gene3D" id="3.40.50.1010">
    <property type="entry name" value="5'-nuclease"/>
    <property type="match status" value="1"/>
</dbReference>
<dbReference type="Gene3D" id="3.30.420.10">
    <property type="entry name" value="Ribonuclease H-like superfamily/Ribonuclease H"/>
    <property type="match status" value="1"/>
</dbReference>
<proteinExistence type="inferred from homology"/>
<dbReference type="FunFam" id="1.10.150.20:FF:000003">
    <property type="entry name" value="DNA polymerase I"/>
    <property type="match status" value="1"/>
</dbReference>
<dbReference type="SMART" id="SM00279">
    <property type="entry name" value="HhH2"/>
    <property type="match status" value="1"/>
</dbReference>
<reference evidence="20 21" key="1">
    <citation type="journal article" date="2016" name="Nat. Commun.">
        <title>Thousands of microbial genomes shed light on interconnected biogeochemical processes in an aquifer system.</title>
        <authorList>
            <person name="Anantharaman K."/>
            <person name="Brown C.T."/>
            <person name="Hug L.A."/>
            <person name="Sharon I."/>
            <person name="Castelle C.J."/>
            <person name="Probst A.J."/>
            <person name="Thomas B.C."/>
            <person name="Singh A."/>
            <person name="Wilkins M.J."/>
            <person name="Karaoz U."/>
            <person name="Brodie E.L."/>
            <person name="Williams K.H."/>
            <person name="Hubbard S.S."/>
            <person name="Banfield J.F."/>
        </authorList>
    </citation>
    <scope>NUCLEOTIDE SEQUENCE [LARGE SCALE GENOMIC DNA]</scope>
</reference>
<organism evidence="20 21">
    <name type="scientific">candidate division WOR-1 bacterium RIFOXYC12_FULL_54_18</name>
    <dbReference type="NCBI Taxonomy" id="1802584"/>
    <lineage>
        <taxon>Bacteria</taxon>
        <taxon>Bacillati</taxon>
        <taxon>Saganbacteria</taxon>
    </lineage>
</organism>